<feature type="compositionally biased region" description="Acidic residues" evidence="1">
    <location>
        <begin position="393"/>
        <end position="413"/>
    </location>
</feature>
<accession>A0A5B9PF69</accession>
<dbReference type="STRING" id="980251.GCA_001642875_00682"/>
<feature type="transmembrane region" description="Helical" evidence="2">
    <location>
        <begin position="238"/>
        <end position="260"/>
    </location>
</feature>
<dbReference type="EMBL" id="CP042912">
    <property type="protein sequence ID" value="QEG24189.1"/>
    <property type="molecule type" value="Genomic_DNA"/>
</dbReference>
<evidence type="ECO:0000313" key="3">
    <source>
        <dbReference type="EMBL" id="QEG24189.1"/>
    </source>
</evidence>
<organism evidence="3 4">
    <name type="scientific">Mariniblastus fucicola</name>
    <dbReference type="NCBI Taxonomy" id="980251"/>
    <lineage>
        <taxon>Bacteria</taxon>
        <taxon>Pseudomonadati</taxon>
        <taxon>Planctomycetota</taxon>
        <taxon>Planctomycetia</taxon>
        <taxon>Pirellulales</taxon>
        <taxon>Pirellulaceae</taxon>
        <taxon>Mariniblastus</taxon>
    </lineage>
</organism>
<keyword evidence="2" id="KW-0472">Membrane</keyword>
<feature type="transmembrane region" description="Helical" evidence="2">
    <location>
        <begin position="85"/>
        <end position="107"/>
    </location>
</feature>
<evidence type="ECO:0000313" key="4">
    <source>
        <dbReference type="Proteomes" id="UP000322214"/>
    </source>
</evidence>
<dbReference type="Proteomes" id="UP000322214">
    <property type="component" value="Chromosome"/>
</dbReference>
<name>A0A5B9PF69_9BACT</name>
<evidence type="ECO:0000256" key="1">
    <source>
        <dbReference type="SAM" id="MobiDB-lite"/>
    </source>
</evidence>
<dbReference type="KEGG" id="mff:MFFC18_41060"/>
<keyword evidence="2" id="KW-1133">Transmembrane helix</keyword>
<feature type="transmembrane region" description="Helical" evidence="2">
    <location>
        <begin position="148"/>
        <end position="168"/>
    </location>
</feature>
<reference evidence="3 4" key="1">
    <citation type="submission" date="2019-08" db="EMBL/GenBank/DDBJ databases">
        <title>Deep-cultivation of Planctomycetes and their phenomic and genomic characterization uncovers novel biology.</title>
        <authorList>
            <person name="Wiegand S."/>
            <person name="Jogler M."/>
            <person name="Boedeker C."/>
            <person name="Pinto D."/>
            <person name="Vollmers J."/>
            <person name="Rivas-Marin E."/>
            <person name="Kohn T."/>
            <person name="Peeters S.H."/>
            <person name="Heuer A."/>
            <person name="Rast P."/>
            <person name="Oberbeckmann S."/>
            <person name="Bunk B."/>
            <person name="Jeske O."/>
            <person name="Meyerdierks A."/>
            <person name="Storesund J.E."/>
            <person name="Kallscheuer N."/>
            <person name="Luecker S."/>
            <person name="Lage O.M."/>
            <person name="Pohl T."/>
            <person name="Merkel B.J."/>
            <person name="Hornburger P."/>
            <person name="Mueller R.-W."/>
            <person name="Bruemmer F."/>
            <person name="Labrenz M."/>
            <person name="Spormann A.M."/>
            <person name="Op den Camp H."/>
            <person name="Overmann J."/>
            <person name="Amann R."/>
            <person name="Jetten M.S.M."/>
            <person name="Mascher T."/>
            <person name="Medema M.H."/>
            <person name="Devos D.P."/>
            <person name="Kaster A.-K."/>
            <person name="Ovreas L."/>
            <person name="Rohde M."/>
            <person name="Galperin M.Y."/>
            <person name="Jogler C."/>
        </authorList>
    </citation>
    <scope>NUCLEOTIDE SEQUENCE [LARGE SCALE GENOMIC DNA]</scope>
    <source>
        <strain evidence="3 4">FC18</strain>
    </source>
</reference>
<gene>
    <name evidence="3" type="ORF">MFFC18_41060</name>
</gene>
<protein>
    <submittedName>
        <fullName evidence="3">Uncharacterized protein</fullName>
    </submittedName>
</protein>
<evidence type="ECO:0000256" key="2">
    <source>
        <dbReference type="SAM" id="Phobius"/>
    </source>
</evidence>
<feature type="transmembrane region" description="Helical" evidence="2">
    <location>
        <begin position="113"/>
        <end position="136"/>
    </location>
</feature>
<dbReference type="AlphaFoldDB" id="A0A5B9PF69"/>
<proteinExistence type="predicted"/>
<keyword evidence="4" id="KW-1185">Reference proteome</keyword>
<feature type="region of interest" description="Disordered" evidence="1">
    <location>
        <begin position="389"/>
        <end position="413"/>
    </location>
</feature>
<keyword evidence="2" id="KW-0812">Transmembrane</keyword>
<sequence length="413" mass="45781">MACCNCFRSSAASLLLPSTKHKSTLILLIRNEEALSQLGTGLFLWDRRNIQQGDSFILNLLHSKSIFAEEKERWMFETYKPSGGFGLMVLPALLVGMIVAVAISFLYQLLLNLIPFIYINVLLTVGAGFLLSIIGISICSWGHCRNRMLGFLVGLMLAVSFLGAKFWFQYQASIPEIRQAVVQELLASKDFQVTQEDAEKAADSFVKTEYSFLEYIQMRVDQGWNIGRRGGGGPVAGWFVYLVWLIEAGIIAFMAITGALSQTATPYSEKLSAWANEEEIVMSLPISDAEMVAQINQATTVDQLLEIPIPKTDQSNIFAIYKTNSIQGQELEDAYLTVELLELSVNSKGEQEKTETPLVTHAILSSEKRKELVENASLLQEALADYRQAVDDGSLENDSAEGELSDEESSEQA</sequence>